<dbReference type="RefSeq" id="WP_077410768.1">
    <property type="nucleotide sequence ID" value="NZ_JBHRTS010000005.1"/>
</dbReference>
<feature type="transmembrane region" description="Helical" evidence="1">
    <location>
        <begin position="12"/>
        <end position="29"/>
    </location>
</feature>
<dbReference type="Gene3D" id="3.30.70.1430">
    <property type="entry name" value="Multidrug efflux transporter AcrB pore domain"/>
    <property type="match status" value="2"/>
</dbReference>
<keyword evidence="1" id="KW-0812">Transmembrane</keyword>
<dbReference type="Proteomes" id="UP001595533">
    <property type="component" value="Unassembled WGS sequence"/>
</dbReference>
<comment type="caution">
    <text evidence="2">The sequence shown here is derived from an EMBL/GenBank/DDBJ whole genome shotgun (WGS) entry which is preliminary data.</text>
</comment>
<dbReference type="SUPFAM" id="SSF82866">
    <property type="entry name" value="Multidrug efflux transporter AcrB transmembrane domain"/>
    <property type="match status" value="2"/>
</dbReference>
<dbReference type="PRINTS" id="PR00702">
    <property type="entry name" value="ACRIFLAVINRP"/>
</dbReference>
<sequence length="1032" mass="113796">MVLSDVSVKRPVFASVISLLLIAFGLVAFDRLSLREYPDIDPPVVTVEVNYPGAPANVVETRVTEIIEERISGIEGIEFIESSSSDGESNVTIEFNINRDIDSAANDVRDRIAGVQDNLPEEAEPPEVQKADSSNDVVIWQNLASSELSVPEITDYAERYLVDQYSTLDGVARVRVGGGLRYAMRIWVDRMSLAARNLSVADIEQALRAENIELPAGSLESEQRLFKARVSRNFNQPEDFAKLVLAEGENGYLVRLGDVARVEMGLEEDRTIFRGNGIPMVGIGVIKQSNANTIDVARAVKKLTKKLNQDLPEGMSIEQSYDASVFIEEAIKEVYFTLFVAIGFVVLVIFLFLGNVRAMLIPAVTVPVSIIATFIVVNALGFSINLLTLLALVLAIGLVVDDAIVMLENIVRRMQEKGETPLVAAYRGARQVAFAVVATTLVLIAVFVPITFLDGDIGRLFTEFSLTIAAAVSFSSLVALTLSPMLASKLLKPNENPGRLLRTTNRLIGGVRKRYLISLGYTMRKPLITVIGFIALLAGTLFIYPKIDQEFSPKEDRGAFFVSVNGPEGATFEYMEEYMTEIEQRMMKYVDSGELKRLLVRSPRSFGSIESFNSGIIIALMDTWGQRRSAFTVMDEVRKELSDLPGVRAFPVMRQGLGGGTGKPIQFVLGGASYEELTEWRDILFDRINQNNPGFNGLDSGFKETRPQIDFIIDYDAAADLGVRVNEIGRTLQTMLSGRNVTTFIENGEEYDVILEGERSQQMNFTDIENIYVRSQRSGELIPLSNFISIKEYGAADNLSRYNRIRSITLEANLAEGFSLGEALSHLEFLVDEHLPDYAITDYKGQSRDFMESGSSIMFVFILGLIVVFLVLAAQFESYVHPWVIMLTVPLAMGGGLFGLWLMGGSINIYSQIGLIILIGLATKNGILIVEFANQLRDMDYRFTRATMTAAKVRFRPIVMTGLTTIAGSIPLLLASGAGAETRIVIGTVILFGVIAATLFTLYALPVAYSLMARNTGSPLKVTKQLHRESTD</sequence>
<protein>
    <submittedName>
        <fullName evidence="2">Efflux RND transporter permease subunit</fullName>
    </submittedName>
</protein>
<feature type="transmembrane region" description="Helical" evidence="1">
    <location>
        <begin position="909"/>
        <end position="934"/>
    </location>
</feature>
<feature type="transmembrane region" description="Helical" evidence="1">
    <location>
        <begin position="527"/>
        <end position="544"/>
    </location>
</feature>
<feature type="transmembrane region" description="Helical" evidence="1">
    <location>
        <begin position="386"/>
        <end position="411"/>
    </location>
</feature>
<gene>
    <name evidence="2" type="ORF">ACFODZ_10745</name>
</gene>
<keyword evidence="3" id="KW-1185">Reference proteome</keyword>
<feature type="transmembrane region" description="Helical" evidence="1">
    <location>
        <begin position="360"/>
        <end position="380"/>
    </location>
</feature>
<feature type="transmembrane region" description="Helical" evidence="1">
    <location>
        <begin position="955"/>
        <end position="978"/>
    </location>
</feature>
<evidence type="ECO:0000313" key="3">
    <source>
        <dbReference type="Proteomes" id="UP001595533"/>
    </source>
</evidence>
<reference evidence="3" key="1">
    <citation type="journal article" date="2019" name="Int. J. Syst. Evol. Microbiol.">
        <title>The Global Catalogue of Microorganisms (GCM) 10K type strain sequencing project: providing services to taxonomists for standard genome sequencing and annotation.</title>
        <authorList>
            <consortium name="The Broad Institute Genomics Platform"/>
            <consortium name="The Broad Institute Genome Sequencing Center for Infectious Disease"/>
            <person name="Wu L."/>
            <person name="Ma J."/>
        </authorList>
    </citation>
    <scope>NUCLEOTIDE SEQUENCE [LARGE SCALE GENOMIC DNA]</scope>
    <source>
        <strain evidence="3">KCTC 42953</strain>
    </source>
</reference>
<keyword evidence="1" id="KW-1133">Transmembrane helix</keyword>
<keyword evidence="1" id="KW-0472">Membrane</keyword>
<feature type="transmembrane region" description="Helical" evidence="1">
    <location>
        <begin position="984"/>
        <end position="1005"/>
    </location>
</feature>
<feature type="transmembrane region" description="Helical" evidence="1">
    <location>
        <begin position="883"/>
        <end position="903"/>
    </location>
</feature>
<feature type="transmembrane region" description="Helical" evidence="1">
    <location>
        <begin position="334"/>
        <end position="353"/>
    </location>
</feature>
<dbReference type="InterPro" id="IPR001036">
    <property type="entry name" value="Acrflvin-R"/>
</dbReference>
<evidence type="ECO:0000313" key="2">
    <source>
        <dbReference type="EMBL" id="MFC3194716.1"/>
    </source>
</evidence>
<dbReference type="SUPFAM" id="SSF82714">
    <property type="entry name" value="Multidrug efflux transporter AcrB TolC docking domain, DN and DC subdomains"/>
    <property type="match status" value="2"/>
</dbReference>
<dbReference type="SUPFAM" id="SSF82693">
    <property type="entry name" value="Multidrug efflux transporter AcrB pore domain, PN1, PN2, PC1 and PC2 subdomains"/>
    <property type="match status" value="3"/>
</dbReference>
<feature type="transmembrane region" description="Helical" evidence="1">
    <location>
        <begin position="857"/>
        <end position="876"/>
    </location>
</feature>
<dbReference type="InterPro" id="IPR027463">
    <property type="entry name" value="AcrB_DN_DC_subdom"/>
</dbReference>
<dbReference type="Gene3D" id="3.30.70.1320">
    <property type="entry name" value="Multidrug efflux transporter AcrB pore domain like"/>
    <property type="match status" value="1"/>
</dbReference>
<dbReference type="Pfam" id="PF00873">
    <property type="entry name" value="ACR_tran"/>
    <property type="match status" value="1"/>
</dbReference>
<evidence type="ECO:0000256" key="1">
    <source>
        <dbReference type="SAM" id="Phobius"/>
    </source>
</evidence>
<dbReference type="Gene3D" id="3.30.70.1440">
    <property type="entry name" value="Multidrug efflux transporter AcrB pore domain"/>
    <property type="match status" value="1"/>
</dbReference>
<feature type="transmembrane region" description="Helical" evidence="1">
    <location>
        <begin position="464"/>
        <end position="482"/>
    </location>
</feature>
<name>A0ABV7J9B2_9GAMM</name>
<organism evidence="2 3">
    <name type="scientific">Marinicella sediminis</name>
    <dbReference type="NCBI Taxonomy" id="1792834"/>
    <lineage>
        <taxon>Bacteria</taxon>
        <taxon>Pseudomonadati</taxon>
        <taxon>Pseudomonadota</taxon>
        <taxon>Gammaproteobacteria</taxon>
        <taxon>Lysobacterales</taxon>
        <taxon>Marinicellaceae</taxon>
        <taxon>Marinicella</taxon>
    </lineage>
</organism>
<feature type="transmembrane region" description="Helical" evidence="1">
    <location>
        <begin position="432"/>
        <end position="452"/>
    </location>
</feature>
<dbReference type="EMBL" id="JBHRTS010000005">
    <property type="protein sequence ID" value="MFC3194716.1"/>
    <property type="molecule type" value="Genomic_DNA"/>
</dbReference>
<dbReference type="Gene3D" id="3.30.2090.10">
    <property type="entry name" value="Multidrug efflux transporter AcrB TolC docking domain, DN and DC subdomains"/>
    <property type="match status" value="2"/>
</dbReference>
<dbReference type="PANTHER" id="PTHR32063">
    <property type="match status" value="1"/>
</dbReference>
<dbReference type="Gene3D" id="1.20.1640.10">
    <property type="entry name" value="Multidrug efflux transporter AcrB transmembrane domain"/>
    <property type="match status" value="2"/>
</dbReference>
<accession>A0ABV7J9B2</accession>
<proteinExistence type="predicted"/>
<dbReference type="PANTHER" id="PTHR32063:SF14">
    <property type="entry name" value="BLL4319 PROTEIN"/>
    <property type="match status" value="1"/>
</dbReference>